<evidence type="ECO:0000313" key="1">
    <source>
        <dbReference type="EMBL" id="KAK1867552.1"/>
    </source>
</evidence>
<name>A0ACC3CCQ6_PYRYE</name>
<sequence length="617" mass="58367">MASLADQFLADFGDSDGSASDGVAPADAVNRPGDGSGGGSAAGGAALGGHAGPLHGAVDAARPPPAALSSSMHVGGAARGDGGAAGAGAVLPATPFRLAPPPANPDNVLTPAGTLDDARLQALLARVAPLPPAYNDGGRRDGNGAGSSPPAPPPADYALVSAAVAATAAVDAAIASADAALRAAYAPRFPELDALLPSPGPYAAVVAALGNDPSPRVDLTAALPSSAAVITVHLAAASTAGVRLSPSDAAAVAEGAARVGELDAARGRLTAFVTSAAGVVAPNLCALVGEGLAAALLAATHVGGAGAGAGASGAAGGGSVAPAAADGGRLRALASMPACNVQVVGAAGGAEAASLGALLGDAAAARRHRGLVYASPLVRALPPHLHARAGRTLAAKVSLAARLDLHRRPPVAGAGAIASAPLPDAGVGGAKLRAAVEAKFAEWTTPPPRRTAKPLPVPDSAPSRRRGGKRARRAKELYGVSDIGRAAGRLAFGGDGAGGADAYGRAELEDVEDGGAGGGDGGGAGLLAAAAGGAGGGKRLRLAVRSSETLAKAVRRRLGEGGKRKGGGSGVRGGAGAAPLPGGAAALSLGAATPMPGAGSGVLPLGGRRFGPGPAGL</sequence>
<gene>
    <name evidence="1" type="ORF">I4F81_010058</name>
</gene>
<dbReference type="Proteomes" id="UP000798662">
    <property type="component" value="Chromosome 3"/>
</dbReference>
<dbReference type="EMBL" id="CM020620">
    <property type="protein sequence ID" value="KAK1867552.1"/>
    <property type="molecule type" value="Genomic_DNA"/>
</dbReference>
<accession>A0ACC3CCQ6</accession>
<proteinExistence type="predicted"/>
<comment type="caution">
    <text evidence="1">The sequence shown here is derived from an EMBL/GenBank/DDBJ whole genome shotgun (WGS) entry which is preliminary data.</text>
</comment>
<evidence type="ECO:0000313" key="2">
    <source>
        <dbReference type="Proteomes" id="UP000798662"/>
    </source>
</evidence>
<organism evidence="1 2">
    <name type="scientific">Pyropia yezoensis</name>
    <name type="common">Susabi-nori</name>
    <name type="synonym">Porphyra yezoensis</name>
    <dbReference type="NCBI Taxonomy" id="2788"/>
    <lineage>
        <taxon>Eukaryota</taxon>
        <taxon>Rhodophyta</taxon>
        <taxon>Bangiophyceae</taxon>
        <taxon>Bangiales</taxon>
        <taxon>Bangiaceae</taxon>
        <taxon>Pyropia</taxon>
    </lineage>
</organism>
<keyword evidence="2" id="KW-1185">Reference proteome</keyword>
<reference evidence="1" key="1">
    <citation type="submission" date="2019-11" db="EMBL/GenBank/DDBJ databases">
        <title>Nori genome reveals adaptations in red seaweeds to the harsh intertidal environment.</title>
        <authorList>
            <person name="Wang D."/>
            <person name="Mao Y."/>
        </authorList>
    </citation>
    <scope>NUCLEOTIDE SEQUENCE</scope>
    <source>
        <tissue evidence="1">Gametophyte</tissue>
    </source>
</reference>
<protein>
    <submittedName>
        <fullName evidence="1">Uncharacterized protein</fullName>
    </submittedName>
</protein>